<dbReference type="InterPro" id="IPR050712">
    <property type="entry name" value="NAD(P)H-dep_reductase"/>
</dbReference>
<dbReference type="PANTHER" id="PTHR30543:SF21">
    <property type="entry name" value="NAD(P)H-DEPENDENT FMN REDUCTASE LOT6"/>
    <property type="match status" value="1"/>
</dbReference>
<dbReference type="SUPFAM" id="SSF52218">
    <property type="entry name" value="Flavoproteins"/>
    <property type="match status" value="1"/>
</dbReference>
<dbReference type="STRING" id="1423806.FD15_GL002278"/>
<dbReference type="AlphaFoldDB" id="A0A0R2DNL1"/>
<dbReference type="GO" id="GO:0010181">
    <property type="term" value="F:FMN binding"/>
    <property type="evidence" value="ECO:0007669"/>
    <property type="project" value="TreeGrafter"/>
</dbReference>
<evidence type="ECO:0000259" key="1">
    <source>
        <dbReference type="Pfam" id="PF03358"/>
    </source>
</evidence>
<evidence type="ECO:0000313" key="3">
    <source>
        <dbReference type="Proteomes" id="UP000050961"/>
    </source>
</evidence>
<evidence type="ECO:0000313" key="2">
    <source>
        <dbReference type="EMBL" id="KRN05712.1"/>
    </source>
</evidence>
<dbReference type="PATRIC" id="fig|1423806.3.peg.2327"/>
<dbReference type="PANTHER" id="PTHR30543">
    <property type="entry name" value="CHROMATE REDUCTASE"/>
    <property type="match status" value="1"/>
</dbReference>
<dbReference type="InterPro" id="IPR005025">
    <property type="entry name" value="FMN_Rdtase-like_dom"/>
</dbReference>
<feature type="domain" description="NADPH-dependent FMN reductase-like" evidence="1">
    <location>
        <begin position="3"/>
        <end position="148"/>
    </location>
</feature>
<dbReference type="Pfam" id="PF03358">
    <property type="entry name" value="FMN_red"/>
    <property type="match status" value="1"/>
</dbReference>
<dbReference type="InterPro" id="IPR029039">
    <property type="entry name" value="Flavoprotein-like_sf"/>
</dbReference>
<comment type="caution">
    <text evidence="2">The sequence shown here is derived from an EMBL/GenBank/DDBJ whole genome shotgun (WGS) entry which is preliminary data.</text>
</comment>
<dbReference type="RefSeq" id="WP_056967491.1">
    <property type="nucleotide sequence ID" value="NZ_AYZF01000017.1"/>
</dbReference>
<reference evidence="2 3" key="1">
    <citation type="journal article" date="2015" name="Genome Announc.">
        <title>Expanding the biotechnology potential of lactobacilli through comparative genomics of 213 strains and associated genera.</title>
        <authorList>
            <person name="Sun Z."/>
            <person name="Harris H.M."/>
            <person name="McCann A."/>
            <person name="Guo C."/>
            <person name="Argimon S."/>
            <person name="Zhang W."/>
            <person name="Yang X."/>
            <person name="Jeffery I.B."/>
            <person name="Cooney J.C."/>
            <person name="Kagawa T.F."/>
            <person name="Liu W."/>
            <person name="Song Y."/>
            <person name="Salvetti E."/>
            <person name="Wrobel A."/>
            <person name="Rasinkangas P."/>
            <person name="Parkhill J."/>
            <person name="Rea M.C."/>
            <person name="O'Sullivan O."/>
            <person name="Ritari J."/>
            <person name="Douillard F.P."/>
            <person name="Paul Ross R."/>
            <person name="Yang R."/>
            <person name="Briner A.E."/>
            <person name="Felis G.E."/>
            <person name="de Vos W.M."/>
            <person name="Barrangou R."/>
            <person name="Klaenhammer T.R."/>
            <person name="Caufield P.W."/>
            <person name="Cui Y."/>
            <person name="Zhang H."/>
            <person name="O'Toole P.W."/>
        </authorList>
    </citation>
    <scope>NUCLEOTIDE SEQUENCE [LARGE SCALE GENOMIC DNA]</scope>
    <source>
        <strain evidence="2 3">DSM 21376</strain>
    </source>
</reference>
<gene>
    <name evidence="2" type="ORF">FD15_GL002278</name>
</gene>
<dbReference type="Proteomes" id="UP000050961">
    <property type="component" value="Unassembled WGS sequence"/>
</dbReference>
<accession>A0A0R2DNL1</accession>
<keyword evidence="3" id="KW-1185">Reference proteome</keyword>
<organism evidence="2 3">
    <name type="scientific">Liquorilactobacillus sucicola DSM 21376 = JCM 15457</name>
    <dbReference type="NCBI Taxonomy" id="1423806"/>
    <lineage>
        <taxon>Bacteria</taxon>
        <taxon>Bacillati</taxon>
        <taxon>Bacillota</taxon>
        <taxon>Bacilli</taxon>
        <taxon>Lactobacillales</taxon>
        <taxon>Lactobacillaceae</taxon>
        <taxon>Liquorilactobacillus</taxon>
    </lineage>
</organism>
<dbReference type="GO" id="GO:0005829">
    <property type="term" value="C:cytosol"/>
    <property type="evidence" value="ECO:0007669"/>
    <property type="project" value="TreeGrafter"/>
</dbReference>
<protein>
    <recommendedName>
        <fullName evidence="1">NADPH-dependent FMN reductase-like domain-containing protein</fullName>
    </recommendedName>
</protein>
<proteinExistence type="predicted"/>
<sequence>MTKYGVVVGSIRKNSYSKGVADAIVAGLPEGSDVTYLDIASLPLYNQDYDADSPAVYTKFRDEVKAQDAFIFVTPEHNRSIPAALKNALDVASRPWGQNVWAGKPALVASQSISGISGVLAHHVLRQSLVFLDMPTLQQPELYIGNTNKLSDENGHITNEGTKEFLAGAGKTFSEFAKKFI</sequence>
<dbReference type="eggNOG" id="COG0431">
    <property type="taxonomic scope" value="Bacteria"/>
</dbReference>
<dbReference type="GO" id="GO:0016491">
    <property type="term" value="F:oxidoreductase activity"/>
    <property type="evidence" value="ECO:0007669"/>
    <property type="project" value="InterPro"/>
</dbReference>
<dbReference type="Gene3D" id="3.40.50.360">
    <property type="match status" value="1"/>
</dbReference>
<dbReference type="EMBL" id="AYZF01000017">
    <property type="protein sequence ID" value="KRN05712.1"/>
    <property type="molecule type" value="Genomic_DNA"/>
</dbReference>
<name>A0A0R2DNL1_9LACO</name>